<keyword evidence="3" id="KW-0548">Nucleotidyltransferase</keyword>
<dbReference type="GO" id="GO:0085020">
    <property type="term" value="P:protein K6-linked ubiquitination"/>
    <property type="evidence" value="ECO:0007669"/>
    <property type="project" value="TreeGrafter"/>
</dbReference>
<evidence type="ECO:0000256" key="4">
    <source>
        <dbReference type="ARBA" id="ARBA00022737"/>
    </source>
</evidence>
<dbReference type="InterPro" id="IPR036770">
    <property type="entry name" value="Ankyrin_rpt-contain_sf"/>
</dbReference>
<feature type="repeat" description="ANK" evidence="8">
    <location>
        <begin position="69"/>
        <end position="101"/>
    </location>
</feature>
<keyword evidence="2" id="KW-0328">Glycosyltransferase</keyword>
<dbReference type="Pfam" id="PF12796">
    <property type="entry name" value="Ank_2"/>
    <property type="match status" value="1"/>
</dbReference>
<evidence type="ECO:0000259" key="9">
    <source>
        <dbReference type="PROSITE" id="PS50105"/>
    </source>
</evidence>
<dbReference type="GO" id="GO:0004842">
    <property type="term" value="F:ubiquitin-protein transferase activity"/>
    <property type="evidence" value="ECO:0007669"/>
    <property type="project" value="TreeGrafter"/>
</dbReference>
<comment type="catalytic activity">
    <reaction evidence="7">
        <text>NAD(+) + (ADP-D-ribosyl)n-acceptor = nicotinamide + (ADP-D-ribosyl)n+1-acceptor + H(+).</text>
        <dbReference type="EC" id="2.4.2.30"/>
    </reaction>
</comment>
<dbReference type="PROSITE" id="PS50297">
    <property type="entry name" value="ANK_REP_REGION"/>
    <property type="match status" value="4"/>
</dbReference>
<dbReference type="PANTHER" id="PTHR24171">
    <property type="entry name" value="ANKYRIN REPEAT DOMAIN-CONTAINING PROTEIN 39-RELATED"/>
    <property type="match status" value="1"/>
</dbReference>
<keyword evidence="11" id="KW-1185">Reference proteome</keyword>
<keyword evidence="4" id="KW-0677">Repeat</keyword>
<comment type="caution">
    <text evidence="10">The sequence shown here is derived from an EMBL/GenBank/DDBJ whole genome shotgun (WGS) entry which is preliminary data.</text>
</comment>
<evidence type="ECO:0000256" key="6">
    <source>
        <dbReference type="ARBA" id="ARBA00024347"/>
    </source>
</evidence>
<keyword evidence="5 8" id="KW-0040">ANK repeat</keyword>
<evidence type="ECO:0000256" key="8">
    <source>
        <dbReference type="PROSITE-ProRule" id="PRU00023"/>
    </source>
</evidence>
<keyword evidence="3" id="KW-0808">Transferase</keyword>
<dbReference type="InterPro" id="IPR002110">
    <property type="entry name" value="Ankyrin_rpt"/>
</dbReference>
<dbReference type="InterPro" id="IPR013761">
    <property type="entry name" value="SAM/pointed_sf"/>
</dbReference>
<dbReference type="PROSITE" id="PS50105">
    <property type="entry name" value="SAM_DOMAIN"/>
    <property type="match status" value="1"/>
</dbReference>
<dbReference type="Pfam" id="PF13637">
    <property type="entry name" value="Ank_4"/>
    <property type="match status" value="1"/>
</dbReference>
<evidence type="ECO:0000256" key="2">
    <source>
        <dbReference type="ARBA" id="ARBA00022676"/>
    </source>
</evidence>
<dbReference type="Pfam" id="PF00536">
    <property type="entry name" value="SAM_1"/>
    <property type="match status" value="2"/>
</dbReference>
<proteinExistence type="inferred from homology"/>
<dbReference type="EC" id="2.4.2.30" evidence="1"/>
<feature type="repeat" description="ANK" evidence="8">
    <location>
        <begin position="36"/>
        <end position="68"/>
    </location>
</feature>
<dbReference type="PROSITE" id="PS50088">
    <property type="entry name" value="ANK_REPEAT"/>
    <property type="match status" value="4"/>
</dbReference>
<evidence type="ECO:0000313" key="11">
    <source>
        <dbReference type="Proteomes" id="UP000187209"/>
    </source>
</evidence>
<feature type="repeat" description="ANK" evidence="8">
    <location>
        <begin position="136"/>
        <end position="168"/>
    </location>
</feature>
<evidence type="ECO:0000313" key="10">
    <source>
        <dbReference type="EMBL" id="OMJ76871.1"/>
    </source>
</evidence>
<feature type="repeat" description="ANK" evidence="8">
    <location>
        <begin position="102"/>
        <end position="134"/>
    </location>
</feature>
<evidence type="ECO:0000256" key="3">
    <source>
        <dbReference type="ARBA" id="ARBA00022695"/>
    </source>
</evidence>
<dbReference type="OrthoDB" id="194358at2759"/>
<dbReference type="AlphaFoldDB" id="A0A1R2BJF3"/>
<dbReference type="PANTHER" id="PTHR24171:SF8">
    <property type="entry name" value="BRCA1-ASSOCIATED RING DOMAIN PROTEIN 1"/>
    <property type="match status" value="1"/>
</dbReference>
<name>A0A1R2BJF3_9CILI</name>
<comment type="similarity">
    <text evidence="6">Belongs to the ARTD/PARP family.</text>
</comment>
<gene>
    <name evidence="10" type="ORF">SteCoe_23679</name>
</gene>
<dbReference type="SUPFAM" id="SSF48403">
    <property type="entry name" value="Ankyrin repeat"/>
    <property type="match status" value="1"/>
</dbReference>
<evidence type="ECO:0000256" key="5">
    <source>
        <dbReference type="ARBA" id="ARBA00023043"/>
    </source>
</evidence>
<dbReference type="Gene3D" id="1.25.40.20">
    <property type="entry name" value="Ankyrin repeat-containing domain"/>
    <property type="match status" value="1"/>
</dbReference>
<accession>A0A1R2BJF3</accession>
<dbReference type="EMBL" id="MPUH01000607">
    <property type="protein sequence ID" value="OMJ76871.1"/>
    <property type="molecule type" value="Genomic_DNA"/>
</dbReference>
<protein>
    <recommendedName>
        <fullName evidence="1">NAD(+) ADP-ribosyltransferase</fullName>
        <ecNumber evidence="1">2.4.2.30</ecNumber>
    </recommendedName>
</protein>
<feature type="domain" description="SAM" evidence="9">
    <location>
        <begin position="376"/>
        <end position="443"/>
    </location>
</feature>
<dbReference type="GO" id="GO:0003950">
    <property type="term" value="F:NAD+ poly-ADP-ribosyltransferase activity"/>
    <property type="evidence" value="ECO:0007669"/>
    <property type="project" value="UniProtKB-EC"/>
</dbReference>
<evidence type="ECO:0000256" key="7">
    <source>
        <dbReference type="ARBA" id="ARBA00033987"/>
    </source>
</evidence>
<dbReference type="SUPFAM" id="SSF47769">
    <property type="entry name" value="SAM/Pointed domain"/>
    <property type="match status" value="2"/>
</dbReference>
<sequence>MSIQDLHAACKSGDISAIKLAFQSNPSKINEKDSQLGWSPLYRTVISGRIEATKFLLEQGADPNMANNLGETPLHQVADNGNCLMAKLLIDYGGEVNHQQNEGDTPLHHSAFRGDAEMVQLLLNEKGDSNIRNRVSGRTPLHYAVDCGFLECVDLMIKYKANPFIQDNFSKTAFDLTHDPEILASLSKKPEDDKQDESDELSLLESFEEVLEIAYEKDPKIDATDDMLINKESDFDGDYSPGDFVIRGSFSSSKLTELLKNGKIETTAVSSHKSTSQNKIEIHPIYDWLEKIKLAQYYEHIVSAGYLNLDQLIKDMPTTEKTLFNFIIVPGHRKRMMFYLNEEADNVSRKLMIYKKRSQSFFRCCGISGNNTQGINSIPSILDWLREISMDDYFTNFLEAGYDDYESLVMMSNTDLALTAENLISEVKITKKHHIQKILKRIEADHINFCSRQSMNRISFDEPKNVACESCGVF</sequence>
<dbReference type="Gene3D" id="1.10.150.50">
    <property type="entry name" value="Transcription Factor, Ets-1"/>
    <property type="match status" value="2"/>
</dbReference>
<dbReference type="InterPro" id="IPR001660">
    <property type="entry name" value="SAM"/>
</dbReference>
<evidence type="ECO:0000256" key="1">
    <source>
        <dbReference type="ARBA" id="ARBA00012020"/>
    </source>
</evidence>
<dbReference type="GO" id="GO:0016779">
    <property type="term" value="F:nucleotidyltransferase activity"/>
    <property type="evidence" value="ECO:0007669"/>
    <property type="project" value="UniProtKB-KW"/>
</dbReference>
<reference evidence="10 11" key="1">
    <citation type="submission" date="2016-11" db="EMBL/GenBank/DDBJ databases">
        <title>The macronuclear genome of Stentor coeruleus: a giant cell with tiny introns.</title>
        <authorList>
            <person name="Slabodnick M."/>
            <person name="Ruby J.G."/>
            <person name="Reiff S.B."/>
            <person name="Swart E.C."/>
            <person name="Gosai S."/>
            <person name="Prabakaran S."/>
            <person name="Witkowska E."/>
            <person name="Larue G.E."/>
            <person name="Fisher S."/>
            <person name="Freeman R.M."/>
            <person name="Gunawardena J."/>
            <person name="Chu W."/>
            <person name="Stover N.A."/>
            <person name="Gregory B.D."/>
            <person name="Nowacki M."/>
            <person name="Derisi J."/>
            <person name="Roy S.W."/>
            <person name="Marshall W.F."/>
            <person name="Sood P."/>
        </authorList>
    </citation>
    <scope>NUCLEOTIDE SEQUENCE [LARGE SCALE GENOMIC DNA]</scope>
    <source>
        <strain evidence="10">WM001</strain>
    </source>
</reference>
<dbReference type="SMART" id="SM00248">
    <property type="entry name" value="ANK"/>
    <property type="match status" value="5"/>
</dbReference>
<dbReference type="Proteomes" id="UP000187209">
    <property type="component" value="Unassembled WGS sequence"/>
</dbReference>
<organism evidence="10 11">
    <name type="scientific">Stentor coeruleus</name>
    <dbReference type="NCBI Taxonomy" id="5963"/>
    <lineage>
        <taxon>Eukaryota</taxon>
        <taxon>Sar</taxon>
        <taxon>Alveolata</taxon>
        <taxon>Ciliophora</taxon>
        <taxon>Postciliodesmatophora</taxon>
        <taxon>Heterotrichea</taxon>
        <taxon>Heterotrichida</taxon>
        <taxon>Stentoridae</taxon>
        <taxon>Stentor</taxon>
    </lineage>
</organism>
<dbReference type="SMART" id="SM00454">
    <property type="entry name" value="SAM"/>
    <property type="match status" value="2"/>
</dbReference>